<evidence type="ECO:0000256" key="7">
    <source>
        <dbReference type="ARBA" id="ARBA00023136"/>
    </source>
</evidence>
<evidence type="ECO:0000256" key="1">
    <source>
        <dbReference type="ARBA" id="ARBA00004141"/>
    </source>
</evidence>
<evidence type="ECO:0000256" key="2">
    <source>
        <dbReference type="ARBA" id="ARBA00007079"/>
    </source>
</evidence>
<evidence type="ECO:0000256" key="6">
    <source>
        <dbReference type="ARBA" id="ARBA00023065"/>
    </source>
</evidence>
<keyword evidence="4 10" id="KW-0812">Transmembrane</keyword>
<feature type="region of interest" description="Disordered" evidence="9">
    <location>
        <begin position="402"/>
        <end position="446"/>
    </location>
</feature>
<name>A0AAD5DJB6_9CHLO</name>
<evidence type="ECO:0000256" key="5">
    <source>
        <dbReference type="ARBA" id="ARBA00022989"/>
    </source>
</evidence>
<keyword evidence="7 10" id="KW-0472">Membrane</keyword>
<comment type="subcellular location">
    <subcellularLocation>
        <location evidence="1">Membrane</location>
        <topology evidence="1">Multi-pass membrane protein</topology>
    </subcellularLocation>
</comment>
<keyword evidence="3" id="KW-0813">Transport</keyword>
<dbReference type="AlphaFoldDB" id="A0AAD5DJB6"/>
<gene>
    <name evidence="11" type="ORF">COHA_008770</name>
</gene>
<evidence type="ECO:0000256" key="9">
    <source>
        <dbReference type="SAM" id="MobiDB-lite"/>
    </source>
</evidence>
<keyword evidence="8" id="KW-0407">Ion channel</keyword>
<dbReference type="GO" id="GO:0016020">
    <property type="term" value="C:membrane"/>
    <property type="evidence" value="ECO:0007669"/>
    <property type="project" value="UniProtKB-SubCell"/>
</dbReference>
<evidence type="ECO:0000256" key="4">
    <source>
        <dbReference type="ARBA" id="ARBA00022692"/>
    </source>
</evidence>
<keyword evidence="5 10" id="KW-1133">Transmembrane helix</keyword>
<dbReference type="GO" id="GO:0034220">
    <property type="term" value="P:monoatomic ion transmembrane transport"/>
    <property type="evidence" value="ECO:0007669"/>
    <property type="project" value="UniProtKB-KW"/>
</dbReference>
<evidence type="ECO:0000256" key="3">
    <source>
        <dbReference type="ARBA" id="ARBA00022448"/>
    </source>
</evidence>
<evidence type="ECO:0000256" key="10">
    <source>
        <dbReference type="SAM" id="Phobius"/>
    </source>
</evidence>
<accession>A0AAD5DJB6</accession>
<dbReference type="InterPro" id="IPR020966">
    <property type="entry name" value="ALMT"/>
</dbReference>
<comment type="caution">
    <text evidence="11">The sequence shown here is derived from an EMBL/GenBank/DDBJ whole genome shotgun (WGS) entry which is preliminary data.</text>
</comment>
<keyword evidence="12" id="KW-1185">Reference proteome</keyword>
<sequence length="446" mass="46093">MVTLEPTMGGGIRKSFHRVLGTLAGGLAGLAALYLAFAAAGGKEWADGSVEMAVMVTVVQALFAAALLVWKVQHPAYSYAYLVAVFTMPIIWVPGLRASQGQVWPAIQRMLSILFGFGIAVLFQVLVFPVFARRQLTERLAAALEDSVSLIYESAVKAKDNVSSASLGGRIDDASGASRRKAGSKGKAAGRRTAALQREQRKKAAGLDSLLGPTAVELKLLPGPLSAAAFGSLVDAAAAVGSTAVHLSAVLEAAHKNLAGTDYHPLPQHLEDLVDEVAAALAAAFAALAARLRGTLRSVCMQRWHLEKAVCAPCLRRPAAKAAPRMPDLPTIPGTPPRDSAAALDAAAAAYQRLVQAAHAEHGSLPPAAAAVSESARAACIVLLQQAQLVAAVLQEAGVPEVADEEGETITAGKPEGQQQQLQLSGAAAQNGGKPDSEGKAAEDSV</sequence>
<dbReference type="Pfam" id="PF11744">
    <property type="entry name" value="ALMT"/>
    <property type="match status" value="1"/>
</dbReference>
<dbReference type="PANTHER" id="PTHR31086">
    <property type="entry name" value="ALUMINUM-ACTIVATED MALATE TRANSPORTER 10"/>
    <property type="match status" value="1"/>
</dbReference>
<feature type="transmembrane region" description="Helical" evidence="10">
    <location>
        <begin position="76"/>
        <end position="98"/>
    </location>
</feature>
<proteinExistence type="inferred from homology"/>
<dbReference type="EMBL" id="JADXDR010000154">
    <property type="protein sequence ID" value="KAI7837403.1"/>
    <property type="molecule type" value="Genomic_DNA"/>
</dbReference>
<dbReference type="GO" id="GO:0015743">
    <property type="term" value="P:malate transport"/>
    <property type="evidence" value="ECO:0007669"/>
    <property type="project" value="InterPro"/>
</dbReference>
<evidence type="ECO:0000313" key="11">
    <source>
        <dbReference type="EMBL" id="KAI7837403.1"/>
    </source>
</evidence>
<evidence type="ECO:0000256" key="8">
    <source>
        <dbReference type="ARBA" id="ARBA00023303"/>
    </source>
</evidence>
<feature type="compositionally biased region" description="Low complexity" evidence="9">
    <location>
        <begin position="417"/>
        <end position="433"/>
    </location>
</feature>
<comment type="similarity">
    <text evidence="2">Belongs to the aromatic acid exporter (TC 2.A.85) family.</text>
</comment>
<dbReference type="Proteomes" id="UP001205105">
    <property type="component" value="Unassembled WGS sequence"/>
</dbReference>
<feature type="compositionally biased region" description="Basic residues" evidence="9">
    <location>
        <begin position="178"/>
        <end position="190"/>
    </location>
</feature>
<organism evidence="11 12">
    <name type="scientific">Chlorella ohadii</name>
    <dbReference type="NCBI Taxonomy" id="2649997"/>
    <lineage>
        <taxon>Eukaryota</taxon>
        <taxon>Viridiplantae</taxon>
        <taxon>Chlorophyta</taxon>
        <taxon>core chlorophytes</taxon>
        <taxon>Trebouxiophyceae</taxon>
        <taxon>Chlorellales</taxon>
        <taxon>Chlorellaceae</taxon>
        <taxon>Chlorella clade</taxon>
        <taxon>Chlorella</taxon>
    </lineage>
</organism>
<feature type="compositionally biased region" description="Basic and acidic residues" evidence="9">
    <location>
        <begin position="435"/>
        <end position="446"/>
    </location>
</feature>
<reference evidence="11" key="1">
    <citation type="submission" date="2020-11" db="EMBL/GenBank/DDBJ databases">
        <title>Chlorella ohadii genome sequencing and assembly.</title>
        <authorList>
            <person name="Murik O."/>
            <person name="Treves H."/>
            <person name="Kedem I."/>
            <person name="Shotland Y."/>
            <person name="Kaplan A."/>
        </authorList>
    </citation>
    <scope>NUCLEOTIDE SEQUENCE</scope>
    <source>
        <strain evidence="11">1</strain>
    </source>
</reference>
<feature type="transmembrane region" description="Helical" evidence="10">
    <location>
        <begin position="110"/>
        <end position="132"/>
    </location>
</feature>
<evidence type="ECO:0000313" key="12">
    <source>
        <dbReference type="Proteomes" id="UP001205105"/>
    </source>
</evidence>
<feature type="region of interest" description="Disordered" evidence="9">
    <location>
        <begin position="173"/>
        <end position="195"/>
    </location>
</feature>
<feature type="transmembrane region" description="Helical" evidence="10">
    <location>
        <begin position="20"/>
        <end position="40"/>
    </location>
</feature>
<keyword evidence="6" id="KW-0406">Ion transport</keyword>
<feature type="transmembrane region" description="Helical" evidence="10">
    <location>
        <begin position="52"/>
        <end position="70"/>
    </location>
</feature>
<protein>
    <submittedName>
        <fullName evidence="11">Uncharacterized protein</fullName>
    </submittedName>
</protein>